<dbReference type="InterPro" id="IPR052527">
    <property type="entry name" value="Metal_cation-efflux_comp"/>
</dbReference>
<dbReference type="PANTHER" id="PTHR43847:SF1">
    <property type="entry name" value="BLL3993 PROTEIN"/>
    <property type="match status" value="1"/>
</dbReference>
<feature type="transmembrane region" description="Helical" evidence="5">
    <location>
        <begin position="68"/>
        <end position="88"/>
    </location>
</feature>
<gene>
    <name evidence="6" type="ORF">CURT_0279</name>
</gene>
<feature type="transmembrane region" description="Helical" evidence="5">
    <location>
        <begin position="42"/>
        <end position="61"/>
    </location>
</feature>
<proteinExistence type="predicted"/>
<sequence>MLIYFLVFIIFCIRLLFLKLSLKNERVIINGGGVEYGKKNSIILTIIHILFYVFCLVEAVIKKPVFDYISLVGIGLLIFSFLMLYYIANSLLKGIWTVKLMVAKNHIYNNHWMFKLFKHPNYYLNIFPELVGLAMLCHAKFSFILLAPIYLIIIFIRIKQENRVLKEIIIPNKF</sequence>
<dbReference type="Gene3D" id="1.20.120.1630">
    <property type="match status" value="1"/>
</dbReference>
<evidence type="ECO:0000313" key="6">
    <source>
        <dbReference type="EMBL" id="QKF83808.1"/>
    </source>
</evidence>
<accession>A0AAE7E8X7</accession>
<comment type="subcellular location">
    <subcellularLocation>
        <location evidence="1">Membrane</location>
        <topology evidence="1">Multi-pass membrane protein</topology>
    </subcellularLocation>
</comment>
<dbReference type="InterPro" id="IPR007269">
    <property type="entry name" value="ICMT_MeTrfase"/>
</dbReference>
<evidence type="ECO:0000256" key="2">
    <source>
        <dbReference type="ARBA" id="ARBA00022692"/>
    </source>
</evidence>
<dbReference type="AlphaFoldDB" id="A0AAE7E8X7"/>
<keyword evidence="3 5" id="KW-1133">Transmembrane helix</keyword>
<evidence type="ECO:0000256" key="3">
    <source>
        <dbReference type="ARBA" id="ARBA00022989"/>
    </source>
</evidence>
<keyword evidence="6" id="KW-0489">Methyltransferase</keyword>
<feature type="transmembrane region" description="Helical" evidence="5">
    <location>
        <begin position="130"/>
        <end position="156"/>
    </location>
</feature>
<dbReference type="GO" id="GO:0016020">
    <property type="term" value="C:membrane"/>
    <property type="evidence" value="ECO:0007669"/>
    <property type="project" value="UniProtKB-SubCell"/>
</dbReference>
<dbReference type="GO" id="GO:0032259">
    <property type="term" value="P:methylation"/>
    <property type="evidence" value="ECO:0007669"/>
    <property type="project" value="UniProtKB-KW"/>
</dbReference>
<dbReference type="EMBL" id="CP053832">
    <property type="protein sequence ID" value="QKF83808.1"/>
    <property type="molecule type" value="Genomic_DNA"/>
</dbReference>
<keyword evidence="6" id="KW-0808">Transferase</keyword>
<name>A0AAE7E8X7_9BACT</name>
<dbReference type="GO" id="GO:0004671">
    <property type="term" value="F:protein C-terminal S-isoprenylcysteine carboxyl O-methyltransferase activity"/>
    <property type="evidence" value="ECO:0007669"/>
    <property type="project" value="InterPro"/>
</dbReference>
<evidence type="ECO:0000313" key="7">
    <source>
        <dbReference type="Proteomes" id="UP000509722"/>
    </source>
</evidence>
<organism evidence="6 7">
    <name type="scientific">Campylobacter ureolyticus</name>
    <dbReference type="NCBI Taxonomy" id="827"/>
    <lineage>
        <taxon>Bacteria</taxon>
        <taxon>Pseudomonadati</taxon>
        <taxon>Campylobacterota</taxon>
        <taxon>Epsilonproteobacteria</taxon>
        <taxon>Campylobacterales</taxon>
        <taxon>Campylobacteraceae</taxon>
        <taxon>Campylobacter</taxon>
    </lineage>
</organism>
<dbReference type="Pfam" id="PF04140">
    <property type="entry name" value="ICMT"/>
    <property type="match status" value="1"/>
</dbReference>
<keyword evidence="4 5" id="KW-0472">Membrane</keyword>
<dbReference type="Proteomes" id="UP000509722">
    <property type="component" value="Chromosome"/>
</dbReference>
<protein>
    <submittedName>
        <fullName evidence="6">Isoprenylcysteine carboxyl methyltransferase family protein</fullName>
    </submittedName>
</protein>
<evidence type="ECO:0000256" key="5">
    <source>
        <dbReference type="SAM" id="Phobius"/>
    </source>
</evidence>
<evidence type="ECO:0000256" key="4">
    <source>
        <dbReference type="ARBA" id="ARBA00023136"/>
    </source>
</evidence>
<dbReference type="PANTHER" id="PTHR43847">
    <property type="entry name" value="BLL3993 PROTEIN"/>
    <property type="match status" value="1"/>
</dbReference>
<reference evidence="6 7" key="1">
    <citation type="submission" date="2020-05" db="EMBL/GenBank/DDBJ databases">
        <title>Complete genome sequencing of Campylobacter and Arcobacter type strains.</title>
        <authorList>
            <person name="Miller W.G."/>
            <person name="Yee E."/>
        </authorList>
    </citation>
    <scope>NUCLEOTIDE SEQUENCE [LARGE SCALE GENOMIC DNA]</scope>
    <source>
        <strain evidence="6 7">LMG 6451</strain>
    </source>
</reference>
<evidence type="ECO:0000256" key="1">
    <source>
        <dbReference type="ARBA" id="ARBA00004141"/>
    </source>
</evidence>
<keyword evidence="2 5" id="KW-0812">Transmembrane</keyword>